<keyword evidence="2" id="KW-1185">Reference proteome</keyword>
<gene>
    <name evidence="1" type="ORF">OWV82_004406</name>
</gene>
<sequence length="428" mass="48928">MAPEDDDSQINSLRKELEVSLARVALLEKENHELRQEVIRLKAQISSLKAHDNERKSMLWKKIQNSMDSCNSDASQQRQSDFVKTLEQSLDGETFRPRPSFQGLEAGKERSTKVPKPPPKPTSVISPSTKEVNENKVKVSSVPTAFTAPPPPPMPSKLLAGSKAVRRVPEVVELYRSLTRKDAQMENRSNPTATPVVAFNRNMIGEIENRSTYLLAIKSDVKKQKEFINFLIKEVESASFAEISDVEIFVKWLDGELSSLVDERAVLKHFPQWPERKADTLREAACNYKDLKKLESEVSSFEDNQKEPFGQATRRMQALQDRLEQSVNSTERMRESTGKKYRDFQIPCDWMMDSGLIGQMKLSSVRLAKEYMRRVTKELQSRECLREENLMLQGVRFAYRVHQFAGGFDAEAIQVFEELKKVGLSSHK</sequence>
<dbReference type="EMBL" id="CM051395">
    <property type="protein sequence ID" value="KAJ4725550.1"/>
    <property type="molecule type" value="Genomic_DNA"/>
</dbReference>
<organism evidence="1 2">
    <name type="scientific">Melia azedarach</name>
    <name type="common">Chinaberry tree</name>
    <dbReference type="NCBI Taxonomy" id="155640"/>
    <lineage>
        <taxon>Eukaryota</taxon>
        <taxon>Viridiplantae</taxon>
        <taxon>Streptophyta</taxon>
        <taxon>Embryophyta</taxon>
        <taxon>Tracheophyta</taxon>
        <taxon>Spermatophyta</taxon>
        <taxon>Magnoliopsida</taxon>
        <taxon>eudicotyledons</taxon>
        <taxon>Gunneridae</taxon>
        <taxon>Pentapetalae</taxon>
        <taxon>rosids</taxon>
        <taxon>malvids</taxon>
        <taxon>Sapindales</taxon>
        <taxon>Meliaceae</taxon>
        <taxon>Melia</taxon>
    </lineage>
</organism>
<evidence type="ECO:0000313" key="1">
    <source>
        <dbReference type="EMBL" id="KAJ4725550.1"/>
    </source>
</evidence>
<comment type="caution">
    <text evidence="1">The sequence shown here is derived from an EMBL/GenBank/DDBJ whole genome shotgun (WGS) entry which is preliminary data.</text>
</comment>
<dbReference type="Proteomes" id="UP001164539">
    <property type="component" value="Chromosome 2"/>
</dbReference>
<accession>A0ACC1YSF8</accession>
<name>A0ACC1YSF8_MELAZ</name>
<proteinExistence type="predicted"/>
<protein>
    <submittedName>
        <fullName evidence="1">Protein CHUP1, chloroplastic-like</fullName>
    </submittedName>
</protein>
<reference evidence="1 2" key="1">
    <citation type="journal article" date="2023" name="Science">
        <title>Complex scaffold remodeling in plant triterpene biosynthesis.</title>
        <authorList>
            <person name="De La Pena R."/>
            <person name="Hodgson H."/>
            <person name="Liu J.C."/>
            <person name="Stephenson M.J."/>
            <person name="Martin A.C."/>
            <person name="Owen C."/>
            <person name="Harkess A."/>
            <person name="Leebens-Mack J."/>
            <person name="Jimenez L.E."/>
            <person name="Osbourn A."/>
            <person name="Sattely E.S."/>
        </authorList>
    </citation>
    <scope>NUCLEOTIDE SEQUENCE [LARGE SCALE GENOMIC DNA]</scope>
    <source>
        <strain evidence="2">cv. JPN11</strain>
        <tissue evidence="1">Leaf</tissue>
    </source>
</reference>
<evidence type="ECO:0000313" key="2">
    <source>
        <dbReference type="Proteomes" id="UP001164539"/>
    </source>
</evidence>